<dbReference type="PANTHER" id="PTHR35176">
    <property type="entry name" value="HEME OXYGENASE HI_0854-RELATED"/>
    <property type="match status" value="1"/>
</dbReference>
<reference evidence="3 4" key="1">
    <citation type="submission" date="2019-04" db="EMBL/GenBank/DDBJ databases">
        <title>Natronomonas sp. F20-122 a newhaloarchaeon isolated from a saline saltern of Isla Bacuta, Huelva, Spain.</title>
        <authorList>
            <person name="Duran-Viseras A."/>
            <person name="Sanchez-Porro C."/>
            <person name="Ventosa A."/>
        </authorList>
    </citation>
    <scope>NUCLEOTIDE SEQUENCE [LARGE SCALE GENOMIC DNA]</scope>
    <source>
        <strain evidence="3 4">F20-122</strain>
    </source>
</reference>
<dbReference type="Gene3D" id="2.30.110.10">
    <property type="entry name" value="Electron Transport, Fmn-binding Protein, Chain A"/>
    <property type="match status" value="1"/>
</dbReference>
<dbReference type="EMBL" id="QKNX01000002">
    <property type="protein sequence ID" value="TKR26181.1"/>
    <property type="molecule type" value="Genomic_DNA"/>
</dbReference>
<evidence type="ECO:0000259" key="2">
    <source>
        <dbReference type="Pfam" id="PF01243"/>
    </source>
</evidence>
<protein>
    <submittedName>
        <fullName evidence="3">Pyridoxamine 5'-phosphate oxidase family protein</fullName>
    </submittedName>
</protein>
<dbReference type="InterPro" id="IPR052019">
    <property type="entry name" value="F420H2_bilvrd_red/Heme_oxyg"/>
</dbReference>
<gene>
    <name evidence="3" type="ORF">DM868_06720</name>
</gene>
<evidence type="ECO:0000313" key="4">
    <source>
        <dbReference type="Proteomes" id="UP000308037"/>
    </source>
</evidence>
<dbReference type="GO" id="GO:0016627">
    <property type="term" value="F:oxidoreductase activity, acting on the CH-CH group of donors"/>
    <property type="evidence" value="ECO:0007669"/>
    <property type="project" value="TreeGrafter"/>
</dbReference>
<dbReference type="OrthoDB" id="139492at2157"/>
<sequence length="147" mass="17030">MHPKIRMSDEEREAFLERNKTLRVATNSSDGYPHNVPVGYHYRDGRVYFPSDERSKKTANIRHDDKVCCIVDEGTAGDDYETLSGVMIQGRATIYDEGEHETMTHDALMDEIFEGEVKDQERYERVDRVVIEVEPENVVAWDFSKVN</sequence>
<dbReference type="PANTHER" id="PTHR35176:SF6">
    <property type="entry name" value="HEME OXYGENASE HI_0854-RELATED"/>
    <property type="match status" value="1"/>
</dbReference>
<dbReference type="InterPro" id="IPR011576">
    <property type="entry name" value="Pyridox_Oxase_N"/>
</dbReference>
<evidence type="ECO:0000313" key="3">
    <source>
        <dbReference type="EMBL" id="TKR26181.1"/>
    </source>
</evidence>
<dbReference type="InterPro" id="IPR012349">
    <property type="entry name" value="Split_barrel_FMN-bd"/>
</dbReference>
<keyword evidence="4" id="KW-1185">Reference proteome</keyword>
<comment type="caution">
    <text evidence="3">The sequence shown here is derived from an EMBL/GenBank/DDBJ whole genome shotgun (WGS) entry which is preliminary data.</text>
</comment>
<dbReference type="AlphaFoldDB" id="A0A4U5JD28"/>
<dbReference type="SUPFAM" id="SSF50475">
    <property type="entry name" value="FMN-binding split barrel"/>
    <property type="match status" value="1"/>
</dbReference>
<dbReference type="Pfam" id="PF01243">
    <property type="entry name" value="PNPOx_N"/>
    <property type="match status" value="1"/>
</dbReference>
<accession>A0A4U5JD28</accession>
<evidence type="ECO:0000256" key="1">
    <source>
        <dbReference type="ARBA" id="ARBA00023002"/>
    </source>
</evidence>
<keyword evidence="1" id="KW-0560">Oxidoreductase</keyword>
<dbReference type="RefSeq" id="WP_137276097.1">
    <property type="nucleotide sequence ID" value="NZ_QKNX01000002.1"/>
</dbReference>
<feature type="domain" description="Pyridoxamine 5'-phosphate oxidase N-terminal" evidence="2">
    <location>
        <begin position="9"/>
        <end position="141"/>
    </location>
</feature>
<organism evidence="3 4">
    <name type="scientific">Natronomonas salsuginis</name>
    <dbReference type="NCBI Taxonomy" id="2217661"/>
    <lineage>
        <taxon>Archaea</taxon>
        <taxon>Methanobacteriati</taxon>
        <taxon>Methanobacteriota</taxon>
        <taxon>Stenosarchaea group</taxon>
        <taxon>Halobacteria</taxon>
        <taxon>Halobacteriales</taxon>
        <taxon>Natronomonadaceae</taxon>
        <taxon>Natronomonas</taxon>
    </lineage>
</organism>
<dbReference type="GO" id="GO:0005829">
    <property type="term" value="C:cytosol"/>
    <property type="evidence" value="ECO:0007669"/>
    <property type="project" value="TreeGrafter"/>
</dbReference>
<name>A0A4U5JD28_9EURY</name>
<dbReference type="Proteomes" id="UP000308037">
    <property type="component" value="Unassembled WGS sequence"/>
</dbReference>
<dbReference type="GO" id="GO:0070967">
    <property type="term" value="F:coenzyme F420 binding"/>
    <property type="evidence" value="ECO:0007669"/>
    <property type="project" value="TreeGrafter"/>
</dbReference>
<proteinExistence type="predicted"/>